<dbReference type="GO" id="GO:0008360">
    <property type="term" value="P:regulation of cell shape"/>
    <property type="evidence" value="ECO:0007669"/>
    <property type="project" value="UniProtKB-KW"/>
</dbReference>
<keyword evidence="3" id="KW-0143">Chaperone</keyword>
<gene>
    <name evidence="3" type="primary">khpA</name>
    <name evidence="5" type="ORF">AUJ29_02695</name>
</gene>
<evidence type="ECO:0000313" key="6">
    <source>
        <dbReference type="Proteomes" id="UP000182465"/>
    </source>
</evidence>
<dbReference type="EMBL" id="MNVB01000059">
    <property type="protein sequence ID" value="OIO16504.1"/>
    <property type="molecule type" value="Genomic_DNA"/>
</dbReference>
<dbReference type="GO" id="GO:0005737">
    <property type="term" value="C:cytoplasm"/>
    <property type="evidence" value="ECO:0007669"/>
    <property type="project" value="UniProtKB-SubCell"/>
</dbReference>
<comment type="caution">
    <text evidence="5">The sequence shown here is derived from an EMBL/GenBank/DDBJ whole genome shotgun (WGS) entry which is preliminary data.</text>
</comment>
<dbReference type="AlphaFoldDB" id="A0A1J4TY06"/>
<protein>
    <recommendedName>
        <fullName evidence="3">RNA-binding protein KhpA</fullName>
    </recommendedName>
    <alternativeName>
        <fullName evidence="3">KH-domain protein A</fullName>
    </alternativeName>
</protein>
<evidence type="ECO:0000256" key="2">
    <source>
        <dbReference type="ARBA" id="ARBA00022884"/>
    </source>
</evidence>
<dbReference type="GO" id="GO:0071555">
    <property type="term" value="P:cell wall organization"/>
    <property type="evidence" value="ECO:0007669"/>
    <property type="project" value="UniProtKB-KW"/>
</dbReference>
<dbReference type="GO" id="GO:0009252">
    <property type="term" value="P:peptidoglycan biosynthetic process"/>
    <property type="evidence" value="ECO:0007669"/>
    <property type="project" value="UniProtKB-UniRule"/>
</dbReference>
<dbReference type="HAMAP" id="MF_00088">
    <property type="entry name" value="KhpA"/>
    <property type="match status" value="1"/>
</dbReference>
<keyword evidence="3" id="KW-0961">Cell wall biogenesis/degradation</keyword>
<sequence>MTNAVVNDKEFLEFIVKALVDNPDNVSVERKVDEMGVLLTLNLNPADMGYVIGRQGQNAKAIRTLLRLVGAKNSAHVNLKINEPEGSTRGRGRMHAPKTEETDTSAVDDLKI</sequence>
<comment type="similarity">
    <text evidence="3">Belongs to the KhpA RNA-binding protein family.</text>
</comment>
<dbReference type="PANTHER" id="PTHR34654:SF1">
    <property type="entry name" value="RNA-BINDING PROTEIN KHPA"/>
    <property type="match status" value="1"/>
</dbReference>
<comment type="subcellular location">
    <subcellularLocation>
        <location evidence="3">Cytoplasm</location>
    </subcellularLocation>
</comment>
<keyword evidence="1 3" id="KW-0963">Cytoplasm</keyword>
<dbReference type="Gene3D" id="3.30.300.20">
    <property type="match status" value="1"/>
</dbReference>
<evidence type="ECO:0000256" key="3">
    <source>
        <dbReference type="HAMAP-Rule" id="MF_00088"/>
    </source>
</evidence>
<dbReference type="Pfam" id="PF13083">
    <property type="entry name" value="KH_KhpA-B"/>
    <property type="match status" value="1"/>
</dbReference>
<dbReference type="PANTHER" id="PTHR34654">
    <property type="entry name" value="UPF0109 PROTEIN SCO5592"/>
    <property type="match status" value="1"/>
</dbReference>
<dbReference type="SUPFAM" id="SSF54814">
    <property type="entry name" value="Prokaryotic type KH domain (KH-domain type II)"/>
    <property type="match status" value="1"/>
</dbReference>
<evidence type="ECO:0000256" key="1">
    <source>
        <dbReference type="ARBA" id="ARBA00022490"/>
    </source>
</evidence>
<dbReference type="GO" id="GO:0003723">
    <property type="term" value="F:RNA binding"/>
    <property type="evidence" value="ECO:0007669"/>
    <property type="project" value="UniProtKB-UniRule"/>
</dbReference>
<dbReference type="InterPro" id="IPR009019">
    <property type="entry name" value="KH_sf_prok-type"/>
</dbReference>
<feature type="region of interest" description="Disordered" evidence="4">
    <location>
        <begin position="80"/>
        <end position="112"/>
    </location>
</feature>
<comment type="function">
    <text evidence="3">A probable RNA chaperone. Forms a complex with KhpB which binds to cellular RNA and controls its expression. Plays a role in peptidoglycan (PG) homeostasis and cell length regulation.</text>
</comment>
<organism evidence="5 6">
    <name type="scientific">Candidatus Kuenenbacteria bacterium CG1_02_38_13</name>
    <dbReference type="NCBI Taxonomy" id="1805235"/>
    <lineage>
        <taxon>Bacteria</taxon>
        <taxon>Candidatus Kueneniibacteriota</taxon>
    </lineage>
</organism>
<evidence type="ECO:0000313" key="5">
    <source>
        <dbReference type="EMBL" id="OIO16504.1"/>
    </source>
</evidence>
<keyword evidence="3" id="KW-0133">Cell shape</keyword>
<dbReference type="InterPro" id="IPR015946">
    <property type="entry name" value="KH_dom-like_a/b"/>
</dbReference>
<dbReference type="CDD" id="cd22533">
    <property type="entry name" value="KH-II_YlqC-like"/>
    <property type="match status" value="1"/>
</dbReference>
<name>A0A1J4TY06_9BACT</name>
<comment type="subunit">
    <text evidence="3">Forms a complex with KhpB.</text>
</comment>
<keyword evidence="2 3" id="KW-0694">RNA-binding</keyword>
<evidence type="ECO:0000256" key="4">
    <source>
        <dbReference type="SAM" id="MobiDB-lite"/>
    </source>
</evidence>
<accession>A0A1J4TY06</accession>
<dbReference type="Proteomes" id="UP000182465">
    <property type="component" value="Unassembled WGS sequence"/>
</dbReference>
<dbReference type="InterPro" id="IPR020627">
    <property type="entry name" value="KhpA"/>
</dbReference>
<reference evidence="5 6" key="1">
    <citation type="journal article" date="2016" name="Environ. Microbiol.">
        <title>Genomic resolution of a cold subsurface aquifer community provides metabolic insights for novel microbes adapted to high CO concentrations.</title>
        <authorList>
            <person name="Probst A.J."/>
            <person name="Castelle C.J."/>
            <person name="Singh A."/>
            <person name="Brown C.T."/>
            <person name="Anantharaman K."/>
            <person name="Sharon I."/>
            <person name="Hug L.A."/>
            <person name="Burstein D."/>
            <person name="Emerson J.B."/>
            <person name="Thomas B.C."/>
            <person name="Banfield J.F."/>
        </authorList>
    </citation>
    <scope>NUCLEOTIDE SEQUENCE [LARGE SCALE GENOMIC DNA]</scope>
    <source>
        <strain evidence="5">CG1_02_38_13</strain>
    </source>
</reference>
<proteinExistence type="inferred from homology"/>